<feature type="compositionally biased region" description="Basic and acidic residues" evidence="1">
    <location>
        <begin position="16"/>
        <end position="25"/>
    </location>
</feature>
<organism evidence="2">
    <name type="scientific">Spodoptera frugiperda</name>
    <name type="common">Fall armyworm</name>
    <dbReference type="NCBI Taxonomy" id="7108"/>
    <lineage>
        <taxon>Eukaryota</taxon>
        <taxon>Metazoa</taxon>
        <taxon>Ecdysozoa</taxon>
        <taxon>Arthropoda</taxon>
        <taxon>Hexapoda</taxon>
        <taxon>Insecta</taxon>
        <taxon>Pterygota</taxon>
        <taxon>Neoptera</taxon>
        <taxon>Endopterygota</taxon>
        <taxon>Lepidoptera</taxon>
        <taxon>Glossata</taxon>
        <taxon>Ditrysia</taxon>
        <taxon>Noctuoidea</taxon>
        <taxon>Noctuidae</taxon>
        <taxon>Amphipyrinae</taxon>
        <taxon>Spodoptera</taxon>
    </lineage>
</organism>
<evidence type="ECO:0000256" key="1">
    <source>
        <dbReference type="SAM" id="MobiDB-lite"/>
    </source>
</evidence>
<name>A0A2H1W2H1_SPOFR</name>
<proteinExistence type="predicted"/>
<dbReference type="AlphaFoldDB" id="A0A2H1W2H1"/>
<gene>
    <name evidence="2" type="ORF">SFRICE_006158</name>
</gene>
<dbReference type="EMBL" id="ODYU01005901">
    <property type="protein sequence ID" value="SOQ47271.1"/>
    <property type="molecule type" value="Genomic_DNA"/>
</dbReference>
<sequence length="155" mass="17381">MSLLPYTGHNSTLRANTEKFEETPKKPSNTLPDPEIEPKTPWVRNLRVVGESEIGKGVIGPPTTSLAQQNSTQALFHFGFLQSQSQNYLFQLDQEGTFERQSKYNNINNVSLSVSPLVKLFARSKVLRATIENFSKNQKKAKQTRDSLPGNITCV</sequence>
<protein>
    <submittedName>
        <fullName evidence="2">SFRICE_006158</fullName>
    </submittedName>
</protein>
<feature type="region of interest" description="Disordered" evidence="1">
    <location>
        <begin position="1"/>
        <end position="38"/>
    </location>
</feature>
<reference evidence="2" key="1">
    <citation type="submission" date="2016-07" db="EMBL/GenBank/DDBJ databases">
        <authorList>
            <person name="Bretaudeau A."/>
        </authorList>
    </citation>
    <scope>NUCLEOTIDE SEQUENCE</scope>
    <source>
        <strain evidence="2">Rice</strain>
        <tissue evidence="2">Whole body</tissue>
    </source>
</reference>
<evidence type="ECO:0000313" key="2">
    <source>
        <dbReference type="EMBL" id="SOQ47271.1"/>
    </source>
</evidence>
<accession>A0A2H1W2H1</accession>